<organism evidence="1 2">
    <name type="scientific">Luteolibacter luteus</name>
    <dbReference type="NCBI Taxonomy" id="2728835"/>
    <lineage>
        <taxon>Bacteria</taxon>
        <taxon>Pseudomonadati</taxon>
        <taxon>Verrucomicrobiota</taxon>
        <taxon>Verrucomicrobiia</taxon>
        <taxon>Verrucomicrobiales</taxon>
        <taxon>Verrucomicrobiaceae</taxon>
        <taxon>Luteolibacter</taxon>
    </lineage>
</organism>
<evidence type="ECO:0000313" key="1">
    <source>
        <dbReference type="EMBL" id="QJE97222.1"/>
    </source>
</evidence>
<proteinExistence type="predicted"/>
<dbReference type="EMBL" id="CP051774">
    <property type="protein sequence ID" value="QJE97222.1"/>
    <property type="molecule type" value="Genomic_DNA"/>
</dbReference>
<keyword evidence="2" id="KW-1185">Reference proteome</keyword>
<accession>A0A858RK31</accession>
<sequence length="166" mass="18313">MKAHELYNAVDPALVTQMLDWFRDNDRNVYKSAVATLAQTKKLRLVFVQKKPLAEQYAWVLKTLKGKAADTIGEHLLQAWFMAGNQEMLAKFCDVMGIEHDGKGSVTGDLPETIDAAKLDEAVDALVAAYDPKLVALYLYVFNLQTPGGWEALTAKLASDARLALA</sequence>
<dbReference type="AlphaFoldDB" id="A0A858RK31"/>
<reference evidence="1 2" key="1">
    <citation type="submission" date="2020-04" db="EMBL/GenBank/DDBJ databases">
        <title>Luteolibacter sp. G-1-1-1 isolated from soil.</title>
        <authorList>
            <person name="Dahal R.H."/>
        </authorList>
    </citation>
    <scope>NUCLEOTIDE SEQUENCE [LARGE SCALE GENOMIC DNA]</scope>
    <source>
        <strain evidence="1 2">G-1-1-1</strain>
    </source>
</reference>
<evidence type="ECO:0000313" key="2">
    <source>
        <dbReference type="Proteomes" id="UP000501812"/>
    </source>
</evidence>
<dbReference type="RefSeq" id="WP_169455622.1">
    <property type="nucleotide sequence ID" value="NZ_CP051774.1"/>
</dbReference>
<dbReference type="KEGG" id="luo:HHL09_15975"/>
<gene>
    <name evidence="1" type="ORF">HHL09_15975</name>
</gene>
<dbReference type="Proteomes" id="UP000501812">
    <property type="component" value="Chromosome"/>
</dbReference>
<protein>
    <submittedName>
        <fullName evidence="1">Uncharacterized protein</fullName>
    </submittedName>
</protein>
<name>A0A858RK31_9BACT</name>